<reference evidence="3" key="1">
    <citation type="submission" date="2019-11" db="EMBL/GenBank/DDBJ databases">
        <authorList>
            <person name="Liu Y."/>
            <person name="Hou J."/>
            <person name="Li T.-Q."/>
            <person name="Guan C.-H."/>
            <person name="Wu X."/>
            <person name="Wu H.-Z."/>
            <person name="Ling F."/>
            <person name="Zhang R."/>
            <person name="Shi X.-G."/>
            <person name="Ren J.-P."/>
            <person name="Chen E.-F."/>
            <person name="Sun J.-M."/>
        </authorList>
    </citation>
    <scope>NUCLEOTIDE SEQUENCE</scope>
    <source>
        <strain evidence="3">Adult_tree_wgs_1</strain>
        <tissue evidence="3">Leaves</tissue>
    </source>
</reference>
<dbReference type="SUPFAM" id="SSF52540">
    <property type="entry name" value="P-loop containing nucleoside triphosphate hydrolases"/>
    <property type="match status" value="1"/>
</dbReference>
<dbReference type="AlphaFoldDB" id="A0A834LAE1"/>
<sequence length="265" mass="30701">MRRGKIFSESTARHEVGLEIEHINKKIIDLTRSLQTYGIQPTIALGESSTSRTERVQQLRQSYPHVVEEDIICLDEDVKAVVDHLVNEMTNRRVISIWGMGGLGKTTLAKMVYNHIDVRHHFDCFAWAYISQQCKTREVLEEILIQLTSPELEGREKIRRMRHGELVGELYQAQSRMKCLVILDDIWDIKTWNKLSSAFPHRKAEPESWELFQKKACLKSDVTVCRVGAWIPGELLRGKKSSSGVWEVLRLHMPRILIQKDLFPN</sequence>
<dbReference type="PANTHER" id="PTHR19338">
    <property type="entry name" value="TRANSLOCASE OF INNER MITOCHONDRIAL MEMBRANE 13 HOMOLOG"/>
    <property type="match status" value="1"/>
</dbReference>
<dbReference type="InterPro" id="IPR002182">
    <property type="entry name" value="NB-ARC"/>
</dbReference>
<feature type="domain" description="NB-ARC" evidence="2">
    <location>
        <begin position="75"/>
        <end position="203"/>
    </location>
</feature>
<comment type="caution">
    <text evidence="3">The sequence shown here is derived from an EMBL/GenBank/DDBJ whole genome shotgun (WGS) entry which is preliminary data.</text>
</comment>
<evidence type="ECO:0000256" key="1">
    <source>
        <dbReference type="ARBA" id="ARBA00022821"/>
    </source>
</evidence>
<dbReference type="GO" id="GO:0043531">
    <property type="term" value="F:ADP binding"/>
    <property type="evidence" value="ECO:0007669"/>
    <property type="project" value="InterPro"/>
</dbReference>
<dbReference type="OrthoDB" id="3027644at2759"/>
<evidence type="ECO:0000259" key="2">
    <source>
        <dbReference type="Pfam" id="PF00931"/>
    </source>
</evidence>
<dbReference type="EMBL" id="WJXA01000011">
    <property type="protein sequence ID" value="KAF7127102.1"/>
    <property type="molecule type" value="Genomic_DNA"/>
</dbReference>
<protein>
    <recommendedName>
        <fullName evidence="2">NB-ARC domain-containing protein</fullName>
    </recommendedName>
</protein>
<dbReference type="PANTHER" id="PTHR19338:SF66">
    <property type="entry name" value="NB-ARC DOMAIN-CONTAINING PROTEIN"/>
    <property type="match status" value="1"/>
</dbReference>
<dbReference type="Pfam" id="PF00931">
    <property type="entry name" value="NB-ARC"/>
    <property type="match status" value="1"/>
</dbReference>
<proteinExistence type="predicted"/>
<evidence type="ECO:0000313" key="3">
    <source>
        <dbReference type="EMBL" id="KAF7127102.1"/>
    </source>
</evidence>
<name>A0A834LAE1_RHOSS</name>
<dbReference type="PRINTS" id="PR00364">
    <property type="entry name" value="DISEASERSIST"/>
</dbReference>
<dbReference type="FunFam" id="3.40.50.300:FF:001091">
    <property type="entry name" value="Probable disease resistance protein At1g61300"/>
    <property type="match status" value="1"/>
</dbReference>
<dbReference type="InterPro" id="IPR027417">
    <property type="entry name" value="P-loop_NTPase"/>
</dbReference>
<dbReference type="GO" id="GO:0006952">
    <property type="term" value="P:defense response"/>
    <property type="evidence" value="ECO:0007669"/>
    <property type="project" value="UniProtKB-KW"/>
</dbReference>
<dbReference type="Proteomes" id="UP000626092">
    <property type="component" value="Unassembled WGS sequence"/>
</dbReference>
<gene>
    <name evidence="3" type="ORF">RHSIM_Rhsim11G0185900</name>
</gene>
<keyword evidence="1" id="KW-0611">Plant defense</keyword>
<accession>A0A834LAE1</accession>
<evidence type="ECO:0000313" key="4">
    <source>
        <dbReference type="Proteomes" id="UP000626092"/>
    </source>
</evidence>
<organism evidence="3 4">
    <name type="scientific">Rhododendron simsii</name>
    <name type="common">Sims's rhododendron</name>
    <dbReference type="NCBI Taxonomy" id="118357"/>
    <lineage>
        <taxon>Eukaryota</taxon>
        <taxon>Viridiplantae</taxon>
        <taxon>Streptophyta</taxon>
        <taxon>Embryophyta</taxon>
        <taxon>Tracheophyta</taxon>
        <taxon>Spermatophyta</taxon>
        <taxon>Magnoliopsida</taxon>
        <taxon>eudicotyledons</taxon>
        <taxon>Gunneridae</taxon>
        <taxon>Pentapetalae</taxon>
        <taxon>asterids</taxon>
        <taxon>Ericales</taxon>
        <taxon>Ericaceae</taxon>
        <taxon>Ericoideae</taxon>
        <taxon>Rhodoreae</taxon>
        <taxon>Rhododendron</taxon>
    </lineage>
</organism>
<dbReference type="Gene3D" id="3.40.50.300">
    <property type="entry name" value="P-loop containing nucleotide triphosphate hydrolases"/>
    <property type="match status" value="1"/>
</dbReference>
<keyword evidence="4" id="KW-1185">Reference proteome</keyword>